<dbReference type="GO" id="GO:0022872">
    <property type="term" value="F:protein-N(PI)-phosphohistidine-mannitol phosphotransferase system transmembrane transporter activity"/>
    <property type="evidence" value="ECO:0007669"/>
    <property type="project" value="InterPro"/>
</dbReference>
<dbReference type="PANTHER" id="PTHR30181">
    <property type="entry name" value="MANNITOL PERMEASE IIC COMPONENT"/>
    <property type="match status" value="1"/>
</dbReference>
<dbReference type="InterPro" id="IPR013011">
    <property type="entry name" value="PTS_EIIB_2"/>
</dbReference>
<keyword evidence="11" id="KW-0598">Phosphotransferase system</keyword>
<evidence type="ECO:0000256" key="9">
    <source>
        <dbReference type="ARBA" id="ARBA00022597"/>
    </source>
</evidence>
<sequence length="463" mass="49134">MNQSSSLSYGTQARIKDKVQRFGKFLSGMVMPNIGAIIAWGLIKALFIPTGWIPNEYLGKLVDPMITYLLPLLIGYTGGKVIGGSRGGALGAIATMGVVVGATIPMFIGAMIMGPLGGFVINKFDKSIEGKVKPGFEMLVNNFSAGIIGMVLALLGYLTIGPLVISLSNALRFGVQAIVNSGLLPLASVFIEPSKILFLNNAINHGVLLPIGIEQARNVGRSIFFLLEPNPGPGLGILLAYWIFSKGMMKQSAPGAIVIHFLGGIHEIYFPYVLMKPVLLLAAISGGASGVFIFSIFHVGLVATPSPGSIFALLAMTPKGSILGVLVGVVVSTLVSFIVASIFIKGSKNVSGKEELNKVKETMQDLKEPKKKEINKIVFACDAGMGSSAMGAANFTNKIKKAGLDIQVINSSVDDIPQDADIVISHVRLTARAKANAPKAEHISIENFLNDPKYNELLDKLKK</sequence>
<dbReference type="EC" id="2.7.1.197" evidence="4"/>
<evidence type="ECO:0000256" key="3">
    <source>
        <dbReference type="ARBA" id="ARBA00004651"/>
    </source>
</evidence>
<keyword evidence="20" id="KW-1185">Reference proteome</keyword>
<evidence type="ECO:0000256" key="12">
    <source>
        <dbReference type="ARBA" id="ARBA00022692"/>
    </source>
</evidence>
<dbReference type="NCBIfam" id="NF011663">
    <property type="entry name" value="PRK15083.1"/>
    <property type="match status" value="1"/>
</dbReference>
<proteinExistence type="predicted"/>
<keyword evidence="6" id="KW-0813">Transport</keyword>
<dbReference type="InterPro" id="IPR036095">
    <property type="entry name" value="PTS_EIIB-like_sf"/>
</dbReference>
<feature type="transmembrane region" description="Helical" evidence="16">
    <location>
        <begin position="89"/>
        <end position="122"/>
    </location>
</feature>
<evidence type="ECO:0000256" key="13">
    <source>
        <dbReference type="ARBA" id="ARBA00022989"/>
    </source>
</evidence>
<evidence type="ECO:0000313" key="20">
    <source>
        <dbReference type="Proteomes" id="UP000679179"/>
    </source>
</evidence>
<gene>
    <name evidence="19" type="primary">mtlA</name>
    <name evidence="19" type="ORF">CPJCM30710_12340</name>
</gene>
<evidence type="ECO:0000256" key="7">
    <source>
        <dbReference type="ARBA" id="ARBA00022475"/>
    </source>
</evidence>
<dbReference type="RefSeq" id="WP_212903291.1">
    <property type="nucleotide sequence ID" value="NZ_BOPZ01000007.1"/>
</dbReference>
<keyword evidence="7" id="KW-1003">Cell membrane</keyword>
<dbReference type="NCBIfam" id="TIGR00851">
    <property type="entry name" value="mtlA"/>
    <property type="match status" value="1"/>
</dbReference>
<feature type="transmembrane region" description="Helical" evidence="16">
    <location>
        <begin position="256"/>
        <end position="274"/>
    </location>
</feature>
<dbReference type="Gene3D" id="3.40.50.2300">
    <property type="match status" value="1"/>
</dbReference>
<reference evidence="19" key="1">
    <citation type="submission" date="2021-03" db="EMBL/GenBank/DDBJ databases">
        <title>Taxonomic study of Clostridium polyendosporum from meadow-gley soil under rice.</title>
        <authorList>
            <person name="Kobayashi H."/>
            <person name="Tanizawa Y."/>
            <person name="Yagura M."/>
        </authorList>
    </citation>
    <scope>NUCLEOTIDE SEQUENCE</scope>
    <source>
        <strain evidence="19">JCM 30710</strain>
    </source>
</reference>
<dbReference type="Pfam" id="PF02302">
    <property type="entry name" value="PTS_IIB"/>
    <property type="match status" value="1"/>
</dbReference>
<keyword evidence="13 16" id="KW-1133">Transmembrane helix</keyword>
<keyword evidence="12 16" id="KW-0812">Transmembrane</keyword>
<dbReference type="InterPro" id="IPR004718">
    <property type="entry name" value="PTS_IIC_mtl"/>
</dbReference>
<dbReference type="GO" id="GO:0090563">
    <property type="term" value="F:protein-phosphocysteine-sugar phosphotransferase activity"/>
    <property type="evidence" value="ECO:0007669"/>
    <property type="project" value="TreeGrafter"/>
</dbReference>
<evidence type="ECO:0000256" key="5">
    <source>
        <dbReference type="ARBA" id="ARBA00021825"/>
    </source>
</evidence>
<evidence type="ECO:0000256" key="10">
    <source>
        <dbReference type="ARBA" id="ARBA00022679"/>
    </source>
</evidence>
<name>A0A919S0W2_9CLOT</name>
<evidence type="ECO:0000256" key="6">
    <source>
        <dbReference type="ARBA" id="ARBA00022448"/>
    </source>
</evidence>
<dbReference type="Pfam" id="PF02378">
    <property type="entry name" value="PTS_EIIC"/>
    <property type="match status" value="1"/>
</dbReference>
<keyword evidence="8" id="KW-0597">Phosphoprotein</keyword>
<evidence type="ECO:0000256" key="11">
    <source>
        <dbReference type="ARBA" id="ARBA00022683"/>
    </source>
</evidence>
<dbReference type="PANTHER" id="PTHR30181:SF2">
    <property type="entry name" value="PTS SYSTEM MANNITOL-SPECIFIC EIICBA COMPONENT"/>
    <property type="match status" value="1"/>
</dbReference>
<dbReference type="SUPFAM" id="SSF52794">
    <property type="entry name" value="PTS system IIB component-like"/>
    <property type="match status" value="1"/>
</dbReference>
<feature type="transmembrane region" description="Helical" evidence="16">
    <location>
        <begin position="279"/>
        <end position="301"/>
    </location>
</feature>
<evidence type="ECO:0000313" key="19">
    <source>
        <dbReference type="EMBL" id="GIM28568.1"/>
    </source>
</evidence>
<evidence type="ECO:0000256" key="4">
    <source>
        <dbReference type="ARBA" id="ARBA00011909"/>
    </source>
</evidence>
<keyword evidence="10" id="KW-0808">Transferase</keyword>
<dbReference type="CDD" id="cd05567">
    <property type="entry name" value="PTS_IIB_mannitol"/>
    <property type="match status" value="1"/>
</dbReference>
<dbReference type="GO" id="GO:0005886">
    <property type="term" value="C:plasma membrane"/>
    <property type="evidence" value="ECO:0007669"/>
    <property type="project" value="UniProtKB-SubCell"/>
</dbReference>
<keyword evidence="14 16" id="KW-0472">Membrane</keyword>
<evidence type="ECO:0000256" key="8">
    <source>
        <dbReference type="ARBA" id="ARBA00022553"/>
    </source>
</evidence>
<protein>
    <recommendedName>
        <fullName evidence="5">PTS system mannitol-specific EIICB component</fullName>
        <ecNumber evidence="4">2.7.1.197</ecNumber>
    </recommendedName>
    <alternativeName>
        <fullName evidence="15">EIICB-Mtl</fullName>
    </alternativeName>
</protein>
<keyword evidence="9" id="KW-0762">Sugar transport</keyword>
<feature type="transmembrane region" description="Helical" evidence="16">
    <location>
        <begin position="321"/>
        <end position="344"/>
    </location>
</feature>
<dbReference type="InterPro" id="IPR050893">
    <property type="entry name" value="Sugar_PTS"/>
</dbReference>
<feature type="domain" description="PTS EIIC type-2" evidence="18">
    <location>
        <begin position="22"/>
        <end position="357"/>
    </location>
</feature>
<evidence type="ECO:0000256" key="15">
    <source>
        <dbReference type="ARBA" id="ARBA00033349"/>
    </source>
</evidence>
<dbReference type="AlphaFoldDB" id="A0A919S0W2"/>
<feature type="transmembrane region" description="Helical" evidence="16">
    <location>
        <begin position="143"/>
        <end position="165"/>
    </location>
</feature>
<comment type="function">
    <text evidence="2">The phosphoenolpyruvate-dependent sugar phosphotransferase system (sugar PTS), a major carbohydrate active transport system, catalyzes the phosphorylation of incoming sugar substrates concomitantly with their translocation across the cell membrane. The enzyme II CmtAB PTS system is involved in D-mannitol transport.</text>
</comment>
<accession>A0A919S0W2</accession>
<evidence type="ECO:0000256" key="14">
    <source>
        <dbReference type="ARBA" id="ARBA00023136"/>
    </source>
</evidence>
<dbReference type="GO" id="GO:0009401">
    <property type="term" value="P:phosphoenolpyruvate-dependent sugar phosphotransferase system"/>
    <property type="evidence" value="ECO:0007669"/>
    <property type="project" value="UniProtKB-KW"/>
</dbReference>
<comment type="catalytic activity">
    <reaction evidence="1">
        <text>D-mannitol(out) + N(pros)-phospho-L-histidyl-[protein] = D-mannitol 1-phosphate(in) + L-histidyl-[protein]</text>
        <dbReference type="Rhea" id="RHEA:33363"/>
        <dbReference type="Rhea" id="RHEA-COMP:9745"/>
        <dbReference type="Rhea" id="RHEA-COMP:9746"/>
        <dbReference type="ChEBI" id="CHEBI:16899"/>
        <dbReference type="ChEBI" id="CHEBI:29979"/>
        <dbReference type="ChEBI" id="CHEBI:61381"/>
        <dbReference type="ChEBI" id="CHEBI:64837"/>
        <dbReference type="EC" id="2.7.1.197"/>
    </reaction>
</comment>
<evidence type="ECO:0000259" key="18">
    <source>
        <dbReference type="PROSITE" id="PS51104"/>
    </source>
</evidence>
<organism evidence="19 20">
    <name type="scientific">Clostridium polyendosporum</name>
    <dbReference type="NCBI Taxonomy" id="69208"/>
    <lineage>
        <taxon>Bacteria</taxon>
        <taxon>Bacillati</taxon>
        <taxon>Bacillota</taxon>
        <taxon>Clostridia</taxon>
        <taxon>Eubacteriales</taxon>
        <taxon>Clostridiaceae</taxon>
        <taxon>Clostridium</taxon>
    </lineage>
</organism>
<evidence type="ECO:0000256" key="2">
    <source>
        <dbReference type="ARBA" id="ARBA00002434"/>
    </source>
</evidence>
<dbReference type="InterPro" id="IPR003352">
    <property type="entry name" value="PTS_EIIC"/>
</dbReference>
<evidence type="ECO:0000259" key="17">
    <source>
        <dbReference type="PROSITE" id="PS51099"/>
    </source>
</evidence>
<dbReference type="EMBL" id="BOPZ01000007">
    <property type="protein sequence ID" value="GIM28568.1"/>
    <property type="molecule type" value="Genomic_DNA"/>
</dbReference>
<dbReference type="Proteomes" id="UP000679179">
    <property type="component" value="Unassembled WGS sequence"/>
</dbReference>
<feature type="domain" description="PTS EIIB type-2" evidence="17">
    <location>
        <begin position="375"/>
        <end position="463"/>
    </location>
</feature>
<evidence type="ECO:0000256" key="1">
    <source>
        <dbReference type="ARBA" id="ARBA00001655"/>
    </source>
</evidence>
<dbReference type="InterPro" id="IPR003501">
    <property type="entry name" value="PTS_EIIB_2/3"/>
</dbReference>
<dbReference type="PROSITE" id="PS51104">
    <property type="entry name" value="PTS_EIIC_TYPE_2"/>
    <property type="match status" value="1"/>
</dbReference>
<dbReference type="InterPro" id="IPR029503">
    <property type="entry name" value="PTS_EIIB_mannitol"/>
</dbReference>
<dbReference type="InterPro" id="IPR013014">
    <property type="entry name" value="PTS_EIIC_2"/>
</dbReference>
<comment type="caution">
    <text evidence="19">The sequence shown here is derived from an EMBL/GenBank/DDBJ whole genome shotgun (WGS) entry which is preliminary data.</text>
</comment>
<feature type="transmembrane region" description="Helical" evidence="16">
    <location>
        <begin position="65"/>
        <end position="83"/>
    </location>
</feature>
<dbReference type="PROSITE" id="PS51099">
    <property type="entry name" value="PTS_EIIB_TYPE_2"/>
    <property type="match status" value="1"/>
</dbReference>
<evidence type="ECO:0000256" key="16">
    <source>
        <dbReference type="SAM" id="Phobius"/>
    </source>
</evidence>
<comment type="subcellular location">
    <subcellularLocation>
        <location evidence="3">Cell membrane</location>
        <topology evidence="3">Multi-pass membrane protein</topology>
    </subcellularLocation>
</comment>
<feature type="transmembrane region" description="Helical" evidence="16">
    <location>
        <begin position="223"/>
        <end position="244"/>
    </location>
</feature>